<dbReference type="PANTHER" id="PTHR34185:SF1">
    <property type="entry name" value="DIADENYLATE CYCLASE"/>
    <property type="match status" value="1"/>
</dbReference>
<dbReference type="InterPro" id="IPR036888">
    <property type="entry name" value="DNA_integrity_DisA_N_sf"/>
</dbReference>
<evidence type="ECO:0000256" key="8">
    <source>
        <dbReference type="ARBA" id="ARBA00022989"/>
    </source>
</evidence>
<feature type="domain" description="DAC" evidence="11">
    <location>
        <begin position="84"/>
        <end position="240"/>
    </location>
</feature>
<comment type="similarity">
    <text evidence="10">Belongs to the adenylate cyclase family. DacA/CdaA subfamily.</text>
</comment>
<dbReference type="InterPro" id="IPR034701">
    <property type="entry name" value="CdaA"/>
</dbReference>
<keyword evidence="9 10" id="KW-0472">Membrane</keyword>
<keyword evidence="4 10" id="KW-0812">Transmembrane</keyword>
<feature type="transmembrane region" description="Helical" evidence="10">
    <location>
        <begin position="42"/>
        <end position="59"/>
    </location>
</feature>
<feature type="transmembrane region" description="Helical" evidence="10">
    <location>
        <begin position="12"/>
        <end position="30"/>
    </location>
</feature>
<dbReference type="PIRSF" id="PIRSF004793">
    <property type="entry name" value="UCP004793"/>
    <property type="match status" value="1"/>
</dbReference>
<dbReference type="GO" id="GO:0004016">
    <property type="term" value="F:adenylate cyclase activity"/>
    <property type="evidence" value="ECO:0007669"/>
    <property type="project" value="UniProtKB-UniRule"/>
</dbReference>
<keyword evidence="5 10" id="KW-0548">Nucleotidyltransferase</keyword>
<dbReference type="HAMAP" id="MF_01499">
    <property type="entry name" value="DacA"/>
    <property type="match status" value="1"/>
</dbReference>
<evidence type="ECO:0000313" key="13">
    <source>
        <dbReference type="Proteomes" id="UP000595224"/>
    </source>
</evidence>
<dbReference type="FunFam" id="3.40.1700.10:FF:000002">
    <property type="entry name" value="Diadenylate cyclase"/>
    <property type="match status" value="1"/>
</dbReference>
<dbReference type="PROSITE" id="PS51794">
    <property type="entry name" value="DAC"/>
    <property type="match status" value="1"/>
</dbReference>
<accession>A0A7T3RBP1</accession>
<evidence type="ECO:0000256" key="5">
    <source>
        <dbReference type="ARBA" id="ARBA00022695"/>
    </source>
</evidence>
<keyword evidence="6 10" id="KW-0547">Nucleotide-binding</keyword>
<evidence type="ECO:0000256" key="9">
    <source>
        <dbReference type="ARBA" id="ARBA00023136"/>
    </source>
</evidence>
<sequence length="271" mass="30220">MDTFSSLLKIYNYAGSVVDIGVLSFLLYKAYEIITRTNAMQLIKAAVLVAMAYVVAYLLRLQTLLWVFNIMAPGLLISFAIVFQPELRKIFLKLGQTEWFAFGSRSKHTYVDSVLIAAETLSKQRRGMLAVFMRHTKLDNIIETGTRINADLSSSLLVTIFGHDTPLHDGACFIQGGKLIAAGCFLPVSEQYDIKKTFGTRHRAALGLSEVSDSVVLVVSEESGAISLAYDSKLHYDLSMEQLTRILESQLEITPDEQKIEDTIDEHKTIS</sequence>
<feature type="transmembrane region" description="Helical" evidence="10">
    <location>
        <begin position="65"/>
        <end position="83"/>
    </location>
</feature>
<dbReference type="InterPro" id="IPR050338">
    <property type="entry name" value="DisA"/>
</dbReference>
<dbReference type="EMBL" id="CP064936">
    <property type="protein sequence ID" value="QQA00127.1"/>
    <property type="molecule type" value="Genomic_DNA"/>
</dbReference>
<comment type="caution">
    <text evidence="10">Lacks conserved residue(s) required for the propagation of feature annotation.</text>
</comment>
<comment type="function">
    <text evidence="10">Catalyzes the condensation of 2 ATP molecules into cyclic di-AMP (c-di-AMP), a second messenger used to regulate differing processes in different bacteria.</text>
</comment>
<dbReference type="SUPFAM" id="SSF143597">
    <property type="entry name" value="YojJ-like"/>
    <property type="match status" value="1"/>
</dbReference>
<dbReference type="GO" id="GO:0006171">
    <property type="term" value="P:cAMP biosynthetic process"/>
    <property type="evidence" value="ECO:0007669"/>
    <property type="project" value="InterPro"/>
</dbReference>
<keyword evidence="13" id="KW-1185">Reference proteome</keyword>
<protein>
    <recommendedName>
        <fullName evidence="10">Diadenylate cyclase</fullName>
        <shortName evidence="10">DAC</shortName>
        <ecNumber evidence="10">2.7.7.85</ecNumber>
    </recommendedName>
    <alternativeName>
        <fullName evidence="10">Cyclic-di-AMP synthase</fullName>
        <shortName evidence="10">c-di-AMP synthase</shortName>
    </alternativeName>
</protein>
<evidence type="ECO:0000256" key="6">
    <source>
        <dbReference type="ARBA" id="ARBA00022741"/>
    </source>
</evidence>
<evidence type="ECO:0000256" key="7">
    <source>
        <dbReference type="ARBA" id="ARBA00022840"/>
    </source>
</evidence>
<dbReference type="InterPro" id="IPR003390">
    <property type="entry name" value="DNA_integrity_scan_DisA_N"/>
</dbReference>
<dbReference type="PANTHER" id="PTHR34185">
    <property type="entry name" value="DIADENYLATE CYCLASE"/>
    <property type="match status" value="1"/>
</dbReference>
<dbReference type="Proteomes" id="UP000595224">
    <property type="component" value="Chromosome"/>
</dbReference>
<evidence type="ECO:0000256" key="1">
    <source>
        <dbReference type="ARBA" id="ARBA00000877"/>
    </source>
</evidence>
<dbReference type="GO" id="GO:0005524">
    <property type="term" value="F:ATP binding"/>
    <property type="evidence" value="ECO:0007669"/>
    <property type="project" value="UniProtKB-UniRule"/>
</dbReference>
<dbReference type="Pfam" id="PF02457">
    <property type="entry name" value="DAC"/>
    <property type="match status" value="1"/>
</dbReference>
<keyword evidence="8 10" id="KW-1133">Transmembrane helix</keyword>
<evidence type="ECO:0000256" key="10">
    <source>
        <dbReference type="HAMAP-Rule" id="MF_01499"/>
    </source>
</evidence>
<proteinExistence type="inferred from homology"/>
<keyword evidence="3 10" id="KW-0808">Transferase</keyword>
<evidence type="ECO:0000256" key="2">
    <source>
        <dbReference type="ARBA" id="ARBA00022475"/>
    </source>
</evidence>
<gene>
    <name evidence="10" type="primary">dacA</name>
    <name evidence="12" type="ORF">IWA51_07510</name>
</gene>
<keyword evidence="7 10" id="KW-0067">ATP-binding</keyword>
<evidence type="ECO:0000259" key="11">
    <source>
        <dbReference type="PROSITE" id="PS51794"/>
    </source>
</evidence>
<comment type="subunit">
    <text evidence="10">Probably a homodimer.</text>
</comment>
<dbReference type="NCBIfam" id="TIGR00159">
    <property type="entry name" value="diadenylate cyclase CdaA"/>
    <property type="match status" value="1"/>
</dbReference>
<dbReference type="GO" id="GO:0106408">
    <property type="term" value="F:diadenylate cyclase activity"/>
    <property type="evidence" value="ECO:0007669"/>
    <property type="project" value="UniProtKB-EC"/>
</dbReference>
<evidence type="ECO:0000313" key="12">
    <source>
        <dbReference type="EMBL" id="QQA00127.1"/>
    </source>
</evidence>
<evidence type="ECO:0000256" key="3">
    <source>
        <dbReference type="ARBA" id="ARBA00022679"/>
    </source>
</evidence>
<keyword evidence="2 10" id="KW-1003">Cell membrane</keyword>
<organism evidence="12 13">
    <name type="scientific">Treponema peruense</name>
    <dbReference type="NCBI Taxonomy" id="2787628"/>
    <lineage>
        <taxon>Bacteria</taxon>
        <taxon>Pseudomonadati</taxon>
        <taxon>Spirochaetota</taxon>
        <taxon>Spirochaetia</taxon>
        <taxon>Spirochaetales</taxon>
        <taxon>Treponemataceae</taxon>
        <taxon>Treponema</taxon>
    </lineage>
</organism>
<dbReference type="AlphaFoldDB" id="A0A7T3RBP1"/>
<dbReference type="RefSeq" id="WP_177528850.1">
    <property type="nucleotide sequence ID" value="NZ_CBCSHE010000001.1"/>
</dbReference>
<dbReference type="EC" id="2.7.7.85" evidence="10"/>
<evidence type="ECO:0000256" key="4">
    <source>
        <dbReference type="ARBA" id="ARBA00022692"/>
    </source>
</evidence>
<name>A0A7T3RBP1_9SPIR</name>
<reference evidence="12 13" key="1">
    <citation type="submission" date="2020-11" db="EMBL/GenBank/DDBJ databases">
        <title>Treponema Peruensis nv. sp., first commensal Treponema isolated from human feces.</title>
        <authorList>
            <person name="Belkhou C."/>
            <person name="Raes J."/>
        </authorList>
    </citation>
    <scope>NUCLEOTIDE SEQUENCE [LARGE SCALE GENOMIC DNA]</scope>
    <source>
        <strain evidence="12 13">RCC2812</strain>
    </source>
</reference>
<dbReference type="Gene3D" id="3.40.1700.10">
    <property type="entry name" value="DNA integrity scanning protein, DisA, N-terminal domain"/>
    <property type="match status" value="1"/>
</dbReference>
<comment type="catalytic activity">
    <reaction evidence="1 10">
        <text>2 ATP = 3',3'-c-di-AMP + 2 diphosphate</text>
        <dbReference type="Rhea" id="RHEA:35655"/>
        <dbReference type="ChEBI" id="CHEBI:30616"/>
        <dbReference type="ChEBI" id="CHEBI:33019"/>
        <dbReference type="ChEBI" id="CHEBI:71500"/>
        <dbReference type="EC" id="2.7.7.85"/>
    </reaction>
</comment>
<dbReference type="KEGG" id="tper:IWA51_07510"/>
<dbReference type="InterPro" id="IPR014046">
    <property type="entry name" value="C-di-AMP_synthase"/>
</dbReference>